<feature type="chain" id="PRO_5005193671" evidence="2">
    <location>
        <begin position="23"/>
        <end position="289"/>
    </location>
</feature>
<sequence length="289" mass="33586">MKCVHVGVLIVLVITLVVIIQAKPSVGHEEASNSLQRRTRNLSLKASRRQSTRKLRKRARGPYHRPTAQPTERNHHRNYQALILRVGAEIEDIRIRMERRYRALRPDQERRRAEMTIEQHVRRVRGEYDHVIRTFMLDKIPFLSSLMAARRDVAATSEAMAVRACSFIPYLDQAEHNIHGVSNAQHELEKLANRINPDCAFVPPPKQYKLALRMLETVKLFERDFMKSVQGIEREQLSYSSFPQYRSRPLSLWSSGLTSPPSRRDFSRYRQRSMAQLSQDCAGSKRSIS</sequence>
<accession>A0A0G4J088</accession>
<feature type="compositionally biased region" description="Basic residues" evidence="1">
    <location>
        <begin position="46"/>
        <end position="63"/>
    </location>
</feature>
<keyword evidence="2" id="KW-0732">Signal</keyword>
<evidence type="ECO:0000256" key="1">
    <source>
        <dbReference type="SAM" id="MobiDB-lite"/>
    </source>
</evidence>
<organism evidence="3 4">
    <name type="scientific">Plasmodiophora brassicae</name>
    <name type="common">Clubroot disease agent</name>
    <dbReference type="NCBI Taxonomy" id="37360"/>
    <lineage>
        <taxon>Eukaryota</taxon>
        <taxon>Sar</taxon>
        <taxon>Rhizaria</taxon>
        <taxon>Endomyxa</taxon>
        <taxon>Phytomyxea</taxon>
        <taxon>Plasmodiophorida</taxon>
        <taxon>Plasmodiophoridae</taxon>
        <taxon>Plasmodiophora</taxon>
    </lineage>
</organism>
<protein>
    <submittedName>
        <fullName evidence="3">Uncharacterized protein</fullName>
    </submittedName>
</protein>
<feature type="region of interest" description="Disordered" evidence="1">
    <location>
        <begin position="28"/>
        <end position="76"/>
    </location>
</feature>
<evidence type="ECO:0000313" key="4">
    <source>
        <dbReference type="Proteomes" id="UP000039324"/>
    </source>
</evidence>
<feature type="compositionally biased region" description="Polar residues" evidence="1">
    <location>
        <begin position="32"/>
        <end position="44"/>
    </location>
</feature>
<proteinExistence type="predicted"/>
<feature type="signal peptide" evidence="2">
    <location>
        <begin position="1"/>
        <end position="22"/>
    </location>
</feature>
<keyword evidence="4" id="KW-1185">Reference proteome</keyword>
<dbReference type="Proteomes" id="UP000039324">
    <property type="component" value="Unassembled WGS sequence"/>
</dbReference>
<evidence type="ECO:0000256" key="2">
    <source>
        <dbReference type="SAM" id="SignalP"/>
    </source>
</evidence>
<name>A0A0G4J088_PLABS</name>
<reference evidence="3 4" key="1">
    <citation type="submission" date="2015-02" db="EMBL/GenBank/DDBJ databases">
        <authorList>
            <person name="Chooi Y.-H."/>
        </authorList>
    </citation>
    <scope>NUCLEOTIDE SEQUENCE [LARGE SCALE GENOMIC DNA]</scope>
    <source>
        <strain evidence="3">E3</strain>
    </source>
</reference>
<evidence type="ECO:0000313" key="3">
    <source>
        <dbReference type="EMBL" id="CEP00927.1"/>
    </source>
</evidence>
<gene>
    <name evidence="3" type="ORF">PBRA_008239</name>
</gene>
<dbReference type="AlphaFoldDB" id="A0A0G4J088"/>
<dbReference type="EMBL" id="CDSF01000104">
    <property type="protein sequence ID" value="CEP00927.1"/>
    <property type="molecule type" value="Genomic_DNA"/>
</dbReference>